<sequence length="66" mass="7212">MTQLILTPNIPAADDFYAELLSTHEGLSTEESHKLNARLVLILANHIGDREALSAALRAATLKKED</sequence>
<evidence type="ECO:0008006" key="3">
    <source>
        <dbReference type="Google" id="ProtNLM"/>
    </source>
</evidence>
<reference evidence="1" key="2">
    <citation type="submission" date="2020-09" db="EMBL/GenBank/DDBJ databases">
        <authorList>
            <person name="Sun Q."/>
            <person name="Zhou Y."/>
        </authorList>
    </citation>
    <scope>NUCLEOTIDE SEQUENCE</scope>
    <source>
        <strain evidence="1">CGMCC 1.7081</strain>
    </source>
</reference>
<keyword evidence="2" id="KW-1185">Reference proteome</keyword>
<evidence type="ECO:0000313" key="1">
    <source>
        <dbReference type="EMBL" id="GHH00717.1"/>
    </source>
</evidence>
<accession>A0A8J3H913</accession>
<dbReference type="InterPro" id="IPR021233">
    <property type="entry name" value="DUF2783"/>
</dbReference>
<reference evidence="1" key="1">
    <citation type="journal article" date="2014" name="Int. J. Syst. Evol. Microbiol.">
        <title>Complete genome sequence of Corynebacterium casei LMG S-19264T (=DSM 44701T), isolated from a smear-ripened cheese.</title>
        <authorList>
            <consortium name="US DOE Joint Genome Institute (JGI-PGF)"/>
            <person name="Walter F."/>
            <person name="Albersmeier A."/>
            <person name="Kalinowski J."/>
            <person name="Ruckert C."/>
        </authorList>
    </citation>
    <scope>NUCLEOTIDE SEQUENCE</scope>
    <source>
        <strain evidence="1">CGMCC 1.7081</strain>
    </source>
</reference>
<protein>
    <recommendedName>
        <fullName evidence="3">DUF2783 domain-containing protein</fullName>
    </recommendedName>
</protein>
<proteinExistence type="predicted"/>
<dbReference type="Proteomes" id="UP000611500">
    <property type="component" value="Unassembled WGS sequence"/>
</dbReference>
<dbReference type="RefSeq" id="WP_028094822.1">
    <property type="nucleotide sequence ID" value="NZ_BNAP01000027.1"/>
</dbReference>
<comment type="caution">
    <text evidence="1">The sequence shown here is derived from an EMBL/GenBank/DDBJ whole genome shotgun (WGS) entry which is preliminary data.</text>
</comment>
<organism evidence="1 2">
    <name type="scientific">Pseudodonghicola xiamenensis</name>
    <dbReference type="NCBI Taxonomy" id="337702"/>
    <lineage>
        <taxon>Bacteria</taxon>
        <taxon>Pseudomonadati</taxon>
        <taxon>Pseudomonadota</taxon>
        <taxon>Alphaproteobacteria</taxon>
        <taxon>Rhodobacterales</taxon>
        <taxon>Paracoccaceae</taxon>
        <taxon>Pseudodonghicola</taxon>
    </lineage>
</organism>
<dbReference type="EMBL" id="BNAP01000027">
    <property type="protein sequence ID" value="GHH00717.1"/>
    <property type="molecule type" value="Genomic_DNA"/>
</dbReference>
<dbReference type="Pfam" id="PF10932">
    <property type="entry name" value="DUF2783"/>
    <property type="match status" value="1"/>
</dbReference>
<gene>
    <name evidence="1" type="ORF">GCM10010961_37600</name>
</gene>
<name>A0A8J3H913_9RHOB</name>
<evidence type="ECO:0000313" key="2">
    <source>
        <dbReference type="Proteomes" id="UP000611500"/>
    </source>
</evidence>
<dbReference type="AlphaFoldDB" id="A0A8J3H913"/>